<evidence type="ECO:0000313" key="1">
    <source>
        <dbReference type="EMBL" id="KRZ37310.1"/>
    </source>
</evidence>
<organism evidence="1 2">
    <name type="scientific">Trichinella pseudospiralis</name>
    <name type="common">Parasitic roundworm</name>
    <dbReference type="NCBI Taxonomy" id="6337"/>
    <lineage>
        <taxon>Eukaryota</taxon>
        <taxon>Metazoa</taxon>
        <taxon>Ecdysozoa</taxon>
        <taxon>Nematoda</taxon>
        <taxon>Enoplea</taxon>
        <taxon>Dorylaimia</taxon>
        <taxon>Trichinellida</taxon>
        <taxon>Trichinellidae</taxon>
        <taxon>Trichinella</taxon>
    </lineage>
</organism>
<comment type="caution">
    <text evidence="1">The sequence shown here is derived from an EMBL/GenBank/DDBJ whole genome shotgun (WGS) entry which is preliminary data.</text>
</comment>
<dbReference type="EMBL" id="JYDV01000060">
    <property type="protein sequence ID" value="KRZ37310.1"/>
    <property type="molecule type" value="Genomic_DNA"/>
</dbReference>
<dbReference type="AlphaFoldDB" id="A0A0V1JQQ8"/>
<reference evidence="1 2" key="1">
    <citation type="submission" date="2015-01" db="EMBL/GenBank/DDBJ databases">
        <title>Evolution of Trichinella species and genotypes.</title>
        <authorList>
            <person name="Korhonen P.K."/>
            <person name="Edoardo P."/>
            <person name="Giuseppe L.R."/>
            <person name="Gasser R.B."/>
        </authorList>
    </citation>
    <scope>NUCLEOTIDE SEQUENCE [LARGE SCALE GENOMIC DNA]</scope>
    <source>
        <strain evidence="1">ISS176</strain>
    </source>
</reference>
<name>A0A0V1JQQ8_TRIPS</name>
<gene>
    <name evidence="1" type="ORF">T4C_13006</name>
</gene>
<dbReference type="PROSITE" id="PS51257">
    <property type="entry name" value="PROKAR_LIPOPROTEIN"/>
    <property type="match status" value="1"/>
</dbReference>
<evidence type="ECO:0000313" key="2">
    <source>
        <dbReference type="Proteomes" id="UP000054826"/>
    </source>
</evidence>
<accession>A0A0V1JQQ8</accession>
<proteinExistence type="predicted"/>
<sequence length="67" mass="7574">MSKFDQHNFYELSCSVLYQISQTNALFSFCSACGCAKSESQPTDVKQNLIHLELSKLKLSNVKIKNN</sequence>
<protein>
    <submittedName>
        <fullName evidence="1">Uncharacterized protein</fullName>
    </submittedName>
</protein>
<dbReference type="Proteomes" id="UP000054826">
    <property type="component" value="Unassembled WGS sequence"/>
</dbReference>